<sequence>MVFLKVLNEKSSCGPRSAAKTQAVQAELTETKRGSCIPMAPNGAQLCPGTFRDNWLTTLTSRTLSRPCAHVWSKAA</sequence>
<comment type="caution">
    <text evidence="1">The sequence shown here is derived from an EMBL/GenBank/DDBJ whole genome shotgun (WGS) entry which is preliminary data.</text>
</comment>
<proteinExistence type="predicted"/>
<accession>A0A0V1I4U6</accession>
<dbReference type="Proteomes" id="UP000055024">
    <property type="component" value="Unassembled WGS sequence"/>
</dbReference>
<reference evidence="1 2" key="1">
    <citation type="submission" date="2015-01" db="EMBL/GenBank/DDBJ databases">
        <title>Evolution of Trichinella species and genotypes.</title>
        <authorList>
            <person name="Korhonen P.K."/>
            <person name="Edoardo P."/>
            <person name="Giuseppe L.R."/>
            <person name="Gasser R.B."/>
        </authorList>
    </citation>
    <scope>NUCLEOTIDE SEQUENCE [LARGE SCALE GENOMIC DNA]</scope>
    <source>
        <strain evidence="1">ISS1029</strain>
    </source>
</reference>
<dbReference type="EMBL" id="JYDP01000005">
    <property type="protein sequence ID" value="KRZ17907.1"/>
    <property type="molecule type" value="Genomic_DNA"/>
</dbReference>
<dbReference type="OrthoDB" id="5915240at2759"/>
<dbReference type="AlphaFoldDB" id="A0A0V1I4U6"/>
<evidence type="ECO:0000313" key="2">
    <source>
        <dbReference type="Proteomes" id="UP000055024"/>
    </source>
</evidence>
<keyword evidence="2" id="KW-1185">Reference proteome</keyword>
<name>A0A0V1I4U6_9BILA</name>
<evidence type="ECO:0000313" key="1">
    <source>
        <dbReference type="EMBL" id="KRZ17907.1"/>
    </source>
</evidence>
<organism evidence="1 2">
    <name type="scientific">Trichinella zimbabwensis</name>
    <dbReference type="NCBI Taxonomy" id="268475"/>
    <lineage>
        <taxon>Eukaryota</taxon>
        <taxon>Metazoa</taxon>
        <taxon>Ecdysozoa</taxon>
        <taxon>Nematoda</taxon>
        <taxon>Enoplea</taxon>
        <taxon>Dorylaimia</taxon>
        <taxon>Trichinellida</taxon>
        <taxon>Trichinellidae</taxon>
        <taxon>Trichinella</taxon>
    </lineage>
</organism>
<protein>
    <submittedName>
        <fullName evidence="1">Uncharacterized protein</fullName>
    </submittedName>
</protein>
<gene>
    <name evidence="1" type="ORF">T11_9526</name>
</gene>